<keyword evidence="9" id="KW-0833">Ubl conjugation pathway</keyword>
<dbReference type="Pfam" id="PF12906">
    <property type="entry name" value="RINGv"/>
    <property type="match status" value="1"/>
</dbReference>
<sequence length="1788" mass="197425">MDNWPPAIDPDPAEFPNTIKRRRTSTAPSDTMEGPAPPTDGNPPTSPAKSQSQSQSQIPTANDSVVGDVDTCRICRGEGSPGEPLFYPCKCSGSIKYVHQDCLMEWLSHSQKKHCELCKTPFRFTKLYAPDMPKSLPFYVFASHMAKYLFRNILVWLRATLVVSVWLGWLPYLMRSVWSFLFWISDEGFGPGPSTFEAVRNLTVAQRNLIASSVDSQGLATTTCPSGPMFPATTTAASRGDIAEQIPRLLRALGVSSQPANSTNTFVSAISRIVFGGASLASEGSFDPSSNLTSAVQSGVSSARQYPYSSLLSEVGFLKNLTRNAGVNRTVIAVLEGQIITVLVIVCFILIILVRDYVVQQQPEINMRAAFAAQENNAAPAPMMPLPHHHHHHGQDELDHEDDENEAGDDDSVIAHYDERDDELLGGGAQQNENDRREPRDPQQRPIAPFRRRLGRQNANGEPADRAQEATAGPSLDQRALQQQLDEATQVSQYLRIWREADGDREKVLRIIRDEGLEERLESYVSATLSTGRSTASTTPGESPQDPPSHDFAGLASTSGQASDEDKDVKGKRKATDDQGDSLGERNSQAERSAPSWYQGDYSAVNNQDSGEPLFLPLTSSRPRSTSDGPQQPNPINPLANNTWSFANLMQEPGTAERADEHTSSGSGQITPSSGSSVANSDIPNRHVTATEPSRAFEHDEDLVNQLMGAPRTEPEPAAAGENGGADQETPDGAVGRLPGDLQQVQANAARQPGGLVNRVADFMWRDIEDVDDADALEPDAVELFLDNQDAPFVEANRDEDDQNMDPGPVELAPDVVEAAAAAGLDPEALEDAEDFEGIMELIGMRGPIAGLFQNAIFCAFLVSMTIFFGIFIPYNIGRVAVWVVANPSRLLRIVFSFSKFIQDVVLFLVGFTMTAVLDLVNLMRALWKIDQGREFLRSAATDARVLTNSSFNRLTDMFAGDAPWISPSEMRNFSAISHHALIEVKTQCHDLLSACGTGLVYVLGGDYSAKLLAAKSALGAAAPEALGWLKNATAQITQPNSWVINLNLPNNTTPVDPYLSFWGAKDRTYAILGGYLAMTFLAGLYLGRGTPFSSSQAAQEWEASIIDALNQASGVMKVILIISIEMLIFPLYCGLLLDFALLPLFESASFKSRLLFTYNFPLTSIFVHWFVGTGYMFHFALFVSMCRKIMRKGVLYFIRDPDDPEFHPVRDVLERNVTTQLRKILFSAFVYGALVVVCLGGVVWGLSLALPHVLPIHYSSNEPVLEFPIDLLFYNFLMPLAVKFFKPSDGLHALYTWWFRRCARTLRLTWFLFGERRIDEEGILKLTEGEVDDSAPWYRKLFLEVSKDNEVVPKTWRDTFEGGHAKPASEIKIEEMRLLSQSKSKLVESGQIIPDGRFVRTPASDQVKIPKGQPVFFAVSSRNDRLDGKSELPESDLYSSTNYQFVYLPPHFRARVFLFILFIWMFAAVTGVGITIVPLVFGRRMFKILIPDHIRTNDIYAFSIGIYILGGVGYLLFHARSLFQRFRNWASGVAASLLDRDALQRVAVVAKQGAKVGYTYTMLLVVFPLLATLLIELYILVPLHTWILYSSAKDPQPIKALTLGGHTIRVIQAWTLGLLYLKLGSRALVLHGGRPAQAVRAVLRRGWFEPDVAVLTRAFVIPGLLASLALVFLPPLATRLVVARGLLGSGQWDAETQVIAFRLAYPFAAACGFVGYVMRGVLVVLEGWRARVRDEAYLMGERLHNFGGLVGARARLPRGRRRRRRSGGTGRGYNRLLKESIDVYDGS</sequence>
<feature type="compositionally biased region" description="Polar residues" evidence="13">
    <location>
        <begin position="618"/>
        <end position="631"/>
    </location>
</feature>
<dbReference type="InterPro" id="IPR013083">
    <property type="entry name" value="Znf_RING/FYVE/PHD"/>
</dbReference>
<dbReference type="SUPFAM" id="SSF57850">
    <property type="entry name" value="RING/U-box"/>
    <property type="match status" value="1"/>
</dbReference>
<dbReference type="CDD" id="cd16702">
    <property type="entry name" value="RING_CH-C4HC3_MARCH6"/>
    <property type="match status" value="1"/>
</dbReference>
<evidence type="ECO:0000256" key="9">
    <source>
        <dbReference type="ARBA" id="ARBA00022786"/>
    </source>
</evidence>
<feature type="transmembrane region" description="Helical" evidence="14">
    <location>
        <begin position="1655"/>
        <end position="1678"/>
    </location>
</feature>
<feature type="compositionally biased region" description="Acidic residues" evidence="13">
    <location>
        <begin position="398"/>
        <end position="409"/>
    </location>
</feature>
<keyword evidence="8" id="KW-0863">Zinc-finger</keyword>
<evidence type="ECO:0000256" key="4">
    <source>
        <dbReference type="ARBA" id="ARBA00012483"/>
    </source>
</evidence>
<feature type="transmembrane region" description="Helical" evidence="14">
    <location>
        <begin position="1704"/>
        <end position="1726"/>
    </location>
</feature>
<gene>
    <name evidence="16" type="ORF">PG997_005437</name>
</gene>
<feature type="compositionally biased region" description="Basic and acidic residues" evidence="13">
    <location>
        <begin position="433"/>
        <end position="443"/>
    </location>
</feature>
<dbReference type="PROSITE" id="PS51292">
    <property type="entry name" value="ZF_RING_CH"/>
    <property type="match status" value="1"/>
</dbReference>
<feature type="transmembrane region" description="Helical" evidence="14">
    <location>
        <begin position="153"/>
        <end position="172"/>
    </location>
</feature>
<dbReference type="EC" id="2.3.2.27" evidence="4"/>
<comment type="pathway">
    <text evidence="3">Protein modification; protein ubiquitination.</text>
</comment>
<feature type="transmembrane region" description="Helical" evidence="14">
    <location>
        <begin position="1225"/>
        <end position="1248"/>
    </location>
</feature>
<evidence type="ECO:0000256" key="2">
    <source>
        <dbReference type="ARBA" id="ARBA00004141"/>
    </source>
</evidence>
<name>A0ABR1X500_9PEZI</name>
<feature type="region of interest" description="Disordered" evidence="13">
    <location>
        <begin position="421"/>
        <end position="478"/>
    </location>
</feature>
<feature type="transmembrane region" description="Helical" evidence="14">
    <location>
        <begin position="1500"/>
        <end position="1518"/>
    </location>
</feature>
<evidence type="ECO:0000256" key="5">
    <source>
        <dbReference type="ARBA" id="ARBA00022679"/>
    </source>
</evidence>
<dbReference type="Gene3D" id="3.30.40.10">
    <property type="entry name" value="Zinc/RING finger domain, C3HC4 (zinc finger)"/>
    <property type="match status" value="1"/>
</dbReference>
<evidence type="ECO:0000256" key="6">
    <source>
        <dbReference type="ARBA" id="ARBA00022692"/>
    </source>
</evidence>
<evidence type="ECO:0000313" key="17">
    <source>
        <dbReference type="Proteomes" id="UP001433268"/>
    </source>
</evidence>
<feature type="region of interest" description="Disordered" evidence="13">
    <location>
        <begin position="1"/>
        <end position="63"/>
    </location>
</feature>
<feature type="transmembrane region" description="Helical" evidence="14">
    <location>
        <begin position="339"/>
        <end position="358"/>
    </location>
</feature>
<evidence type="ECO:0000256" key="10">
    <source>
        <dbReference type="ARBA" id="ARBA00022833"/>
    </source>
</evidence>
<keyword evidence="12 14" id="KW-0472">Membrane</keyword>
<accession>A0ABR1X500</accession>
<comment type="caution">
    <text evidence="16">The sequence shown here is derived from an EMBL/GenBank/DDBJ whole genome shotgun (WGS) entry which is preliminary data.</text>
</comment>
<keyword evidence="11 14" id="KW-1133">Transmembrane helix</keyword>
<feature type="transmembrane region" description="Helical" evidence="14">
    <location>
        <begin position="1457"/>
        <end position="1480"/>
    </location>
</feature>
<evidence type="ECO:0000256" key="3">
    <source>
        <dbReference type="ARBA" id="ARBA00004906"/>
    </source>
</evidence>
<evidence type="ECO:0000256" key="11">
    <source>
        <dbReference type="ARBA" id="ARBA00022989"/>
    </source>
</evidence>
<feature type="transmembrane region" description="Helical" evidence="14">
    <location>
        <begin position="852"/>
        <end position="873"/>
    </location>
</feature>
<dbReference type="Pfam" id="PF25417">
    <property type="entry name" value="DUF7889"/>
    <property type="match status" value="1"/>
</dbReference>
<comment type="subcellular location">
    <subcellularLocation>
        <location evidence="2">Membrane</location>
        <topology evidence="2">Multi-pass membrane protein</topology>
    </subcellularLocation>
</comment>
<feature type="transmembrane region" description="Helical" evidence="14">
    <location>
        <begin position="1561"/>
        <end position="1582"/>
    </location>
</feature>
<evidence type="ECO:0000256" key="13">
    <source>
        <dbReference type="SAM" id="MobiDB-lite"/>
    </source>
</evidence>
<dbReference type="PANTHER" id="PTHR13145">
    <property type="entry name" value="SSM4 PROTEIN"/>
    <property type="match status" value="1"/>
</dbReference>
<feature type="compositionally biased region" description="Polar residues" evidence="13">
    <location>
        <begin position="639"/>
        <end position="648"/>
    </location>
</feature>
<organism evidence="16 17">
    <name type="scientific">Apiospora hydei</name>
    <dbReference type="NCBI Taxonomy" id="1337664"/>
    <lineage>
        <taxon>Eukaryota</taxon>
        <taxon>Fungi</taxon>
        <taxon>Dikarya</taxon>
        <taxon>Ascomycota</taxon>
        <taxon>Pezizomycotina</taxon>
        <taxon>Sordariomycetes</taxon>
        <taxon>Xylariomycetidae</taxon>
        <taxon>Amphisphaeriales</taxon>
        <taxon>Apiosporaceae</taxon>
        <taxon>Apiospora</taxon>
    </lineage>
</organism>
<dbReference type="Proteomes" id="UP001433268">
    <property type="component" value="Unassembled WGS sequence"/>
</dbReference>
<feature type="compositionally biased region" description="Polar residues" evidence="13">
    <location>
        <begin position="527"/>
        <end position="542"/>
    </location>
</feature>
<dbReference type="SMART" id="SM00744">
    <property type="entry name" value="RINGv"/>
    <property type="match status" value="1"/>
</dbReference>
<dbReference type="RefSeq" id="XP_066673370.1">
    <property type="nucleotide sequence ID" value="XM_066809752.1"/>
</dbReference>
<feature type="domain" description="RING-CH-type" evidence="15">
    <location>
        <begin position="64"/>
        <end position="125"/>
    </location>
</feature>
<keyword evidence="17" id="KW-1185">Reference proteome</keyword>
<feature type="region of interest" description="Disordered" evidence="13">
    <location>
        <begin position="379"/>
        <end position="409"/>
    </location>
</feature>
<keyword evidence="10" id="KW-0862">Zinc</keyword>
<evidence type="ECO:0000259" key="15">
    <source>
        <dbReference type="PROSITE" id="PS51292"/>
    </source>
</evidence>
<feature type="compositionally biased region" description="Polar residues" evidence="13">
    <location>
        <begin position="664"/>
        <end position="683"/>
    </location>
</feature>
<dbReference type="PANTHER" id="PTHR13145:SF0">
    <property type="entry name" value="E3 UBIQUITIN-PROTEIN LIGASE MARCHF6"/>
    <property type="match status" value="1"/>
</dbReference>
<feature type="transmembrane region" description="Helical" evidence="14">
    <location>
        <begin position="1166"/>
        <end position="1184"/>
    </location>
</feature>
<feature type="transmembrane region" description="Helical" evidence="14">
    <location>
        <begin position="1119"/>
        <end position="1146"/>
    </location>
</feature>
<evidence type="ECO:0000256" key="14">
    <source>
        <dbReference type="SAM" id="Phobius"/>
    </source>
</evidence>
<evidence type="ECO:0000256" key="7">
    <source>
        <dbReference type="ARBA" id="ARBA00022723"/>
    </source>
</evidence>
<protein>
    <recommendedName>
        <fullName evidence="4">RING-type E3 ubiquitin transferase</fullName>
        <ecNumber evidence="4">2.3.2.27</ecNumber>
    </recommendedName>
</protein>
<reference evidence="16 17" key="1">
    <citation type="submission" date="2023-01" db="EMBL/GenBank/DDBJ databases">
        <title>Analysis of 21 Apiospora genomes using comparative genomics revels a genus with tremendous synthesis potential of carbohydrate active enzymes and secondary metabolites.</title>
        <authorList>
            <person name="Sorensen T."/>
        </authorList>
    </citation>
    <scope>NUCLEOTIDE SEQUENCE [LARGE SCALE GENOMIC DNA]</scope>
    <source>
        <strain evidence="16 17">CBS 114990</strain>
    </source>
</reference>
<evidence type="ECO:0000256" key="8">
    <source>
        <dbReference type="ARBA" id="ARBA00022771"/>
    </source>
</evidence>
<evidence type="ECO:0000256" key="12">
    <source>
        <dbReference type="ARBA" id="ARBA00023136"/>
    </source>
</evidence>
<comment type="catalytic activity">
    <reaction evidence="1">
        <text>S-ubiquitinyl-[E2 ubiquitin-conjugating enzyme]-L-cysteine + [acceptor protein]-L-lysine = [E2 ubiquitin-conjugating enzyme]-L-cysteine + N(6)-ubiquitinyl-[acceptor protein]-L-lysine.</text>
        <dbReference type="EC" id="2.3.2.27"/>
    </reaction>
</comment>
<feature type="transmembrane region" description="Helical" evidence="14">
    <location>
        <begin position="1602"/>
        <end position="1622"/>
    </location>
</feature>
<dbReference type="InterPro" id="IPR011016">
    <property type="entry name" value="Znf_RING-CH"/>
</dbReference>
<feature type="compositionally biased region" description="Pro residues" evidence="13">
    <location>
        <begin position="35"/>
        <end position="46"/>
    </location>
</feature>
<keyword evidence="5" id="KW-0808">Transferase</keyword>
<evidence type="ECO:0000256" key="1">
    <source>
        <dbReference type="ARBA" id="ARBA00000900"/>
    </source>
</evidence>
<dbReference type="InterPro" id="IPR057211">
    <property type="entry name" value="DUF7889"/>
</dbReference>
<evidence type="ECO:0000313" key="16">
    <source>
        <dbReference type="EMBL" id="KAK8090476.1"/>
    </source>
</evidence>
<keyword evidence="6 14" id="KW-0812">Transmembrane</keyword>
<keyword evidence="7" id="KW-0479">Metal-binding</keyword>
<feature type="region of interest" description="Disordered" evidence="13">
    <location>
        <begin position="527"/>
        <end position="739"/>
    </location>
</feature>
<dbReference type="Pfam" id="PF23113">
    <property type="entry name" value="MARCHF6_C"/>
    <property type="match status" value="1"/>
</dbReference>
<dbReference type="InterPro" id="IPR056521">
    <property type="entry name" value="MARCHF6-like_C"/>
</dbReference>
<feature type="transmembrane region" description="Helical" evidence="14">
    <location>
        <begin position="905"/>
        <end position="928"/>
    </location>
</feature>
<dbReference type="GeneID" id="92042812"/>
<proteinExistence type="predicted"/>
<dbReference type="EMBL" id="JAQQWN010000004">
    <property type="protein sequence ID" value="KAK8090476.1"/>
    <property type="molecule type" value="Genomic_DNA"/>
</dbReference>